<evidence type="ECO:0000313" key="1">
    <source>
        <dbReference type="EMBL" id="QDQ26979.1"/>
    </source>
</evidence>
<dbReference type="AlphaFoldDB" id="A0A516SFP7"/>
<name>A0A516SFP7_9NEIS</name>
<reference evidence="2" key="1">
    <citation type="submission" date="2019-07" db="EMBL/GenBank/DDBJ databases">
        <title>Chitinimonas sp. nov., isolated from Ny-Alesund, arctica soil.</title>
        <authorList>
            <person name="Xu Q."/>
            <person name="Peng F."/>
        </authorList>
    </citation>
    <scope>NUCLEOTIDE SEQUENCE [LARGE SCALE GENOMIC DNA]</scope>
    <source>
        <strain evidence="2">R3-44</strain>
    </source>
</reference>
<sequence length="74" mass="8164">MSKAHLTVRFQAAKRTTTSREGVVHTALSTEKSRSQAASRMKMGLGLQTQESQYLFSTEDAVNAVIHHKKVSFG</sequence>
<organism evidence="1 2">
    <name type="scientific">Chitinimonas arctica</name>
    <dbReference type="NCBI Taxonomy" id="2594795"/>
    <lineage>
        <taxon>Bacteria</taxon>
        <taxon>Pseudomonadati</taxon>
        <taxon>Pseudomonadota</taxon>
        <taxon>Betaproteobacteria</taxon>
        <taxon>Neisseriales</taxon>
        <taxon>Chitinibacteraceae</taxon>
        <taxon>Chitinimonas</taxon>
    </lineage>
</organism>
<dbReference type="EMBL" id="CP041730">
    <property type="protein sequence ID" value="QDQ26979.1"/>
    <property type="molecule type" value="Genomic_DNA"/>
</dbReference>
<dbReference type="RefSeq" id="WP_144278372.1">
    <property type="nucleotide sequence ID" value="NZ_CP041730.1"/>
</dbReference>
<evidence type="ECO:0000313" key="2">
    <source>
        <dbReference type="Proteomes" id="UP000317550"/>
    </source>
</evidence>
<dbReference type="Proteomes" id="UP000317550">
    <property type="component" value="Chromosome"/>
</dbReference>
<gene>
    <name evidence="1" type="ORF">FNU76_11740</name>
</gene>
<accession>A0A516SFP7</accession>
<keyword evidence="2" id="KW-1185">Reference proteome</keyword>
<protein>
    <submittedName>
        <fullName evidence="1">Uncharacterized protein</fullName>
    </submittedName>
</protein>
<dbReference type="KEGG" id="cari:FNU76_11740"/>
<proteinExistence type="predicted"/>